<dbReference type="InterPro" id="IPR025166">
    <property type="entry name" value="Integrase_DNA_bind_dom"/>
</dbReference>
<dbReference type="AlphaFoldDB" id="A0A4R3HSD3"/>
<protein>
    <submittedName>
        <fullName evidence="4">Uncharacterized protein DUF4102</fullName>
    </submittedName>
</protein>
<gene>
    <name evidence="4" type="ORF">BCF53_1281</name>
</gene>
<dbReference type="Gene3D" id="3.30.160.390">
    <property type="entry name" value="Integrase, DNA-binding domain"/>
    <property type="match status" value="1"/>
</dbReference>
<feature type="domain" description="Integrase DNA-binding" evidence="3">
    <location>
        <begin position="7"/>
        <end position="95"/>
    </location>
</feature>
<dbReference type="PANTHER" id="PTHR30629">
    <property type="entry name" value="PROPHAGE INTEGRASE"/>
    <property type="match status" value="1"/>
</dbReference>
<dbReference type="InterPro" id="IPR050808">
    <property type="entry name" value="Phage_Integrase"/>
</dbReference>
<dbReference type="Pfam" id="PF13356">
    <property type="entry name" value="Arm-DNA-bind_3"/>
    <property type="match status" value="1"/>
</dbReference>
<evidence type="ECO:0000256" key="1">
    <source>
        <dbReference type="ARBA" id="ARBA00008857"/>
    </source>
</evidence>
<proteinExistence type="inferred from homology"/>
<comment type="similarity">
    <text evidence="1">Belongs to the 'phage' integrase family.</text>
</comment>
<keyword evidence="2" id="KW-0229">DNA integration</keyword>
<comment type="caution">
    <text evidence="4">The sequence shown here is derived from an EMBL/GenBank/DDBJ whole genome shotgun (WGS) entry which is preliminary data.</text>
</comment>
<keyword evidence="5" id="KW-1185">Reference proteome</keyword>
<evidence type="ECO:0000313" key="5">
    <source>
        <dbReference type="Proteomes" id="UP000295793"/>
    </source>
</evidence>
<evidence type="ECO:0000256" key="2">
    <source>
        <dbReference type="ARBA" id="ARBA00022908"/>
    </source>
</evidence>
<dbReference type="Proteomes" id="UP000295793">
    <property type="component" value="Unassembled WGS sequence"/>
</dbReference>
<organism evidence="4 5">
    <name type="scientific">Reinekea marinisedimentorum</name>
    <dbReference type="NCBI Taxonomy" id="230495"/>
    <lineage>
        <taxon>Bacteria</taxon>
        <taxon>Pseudomonadati</taxon>
        <taxon>Pseudomonadota</taxon>
        <taxon>Gammaproteobacteria</taxon>
        <taxon>Oceanospirillales</taxon>
        <taxon>Saccharospirillaceae</taxon>
        <taxon>Reinekea</taxon>
    </lineage>
</organism>
<dbReference type="RefSeq" id="WP_165901987.1">
    <property type="nucleotide sequence ID" value="NZ_SLZR01000028.1"/>
</dbReference>
<dbReference type="EMBL" id="SLZR01000028">
    <property type="protein sequence ID" value="TCS35912.1"/>
    <property type="molecule type" value="Genomic_DNA"/>
</dbReference>
<evidence type="ECO:0000259" key="3">
    <source>
        <dbReference type="Pfam" id="PF13356"/>
    </source>
</evidence>
<accession>A0A4R3HSD3</accession>
<name>A0A4R3HSD3_9GAMM</name>
<sequence>MDTKFRFTKKAIDSIQIPEKRLRIRDTGVPGLVLDITQKDVRTFRVYKKLKGHKSPVNVTLGKYPSISIEQARRLASETLGQMSTGVNPNEDARSKRKSQITLQQAYDDFTGSRQLAASTMRDYNSTVVRRQLLCPVRDNYDGRLGVVTSMTFDSF</sequence>
<dbReference type="PANTHER" id="PTHR30629:SF2">
    <property type="entry name" value="PROPHAGE INTEGRASE INTS-RELATED"/>
    <property type="match status" value="1"/>
</dbReference>
<dbReference type="InterPro" id="IPR038488">
    <property type="entry name" value="Integrase_DNA-bd_sf"/>
</dbReference>
<reference evidence="4 5" key="1">
    <citation type="submission" date="2019-03" db="EMBL/GenBank/DDBJ databases">
        <title>Genomic Encyclopedia of Archaeal and Bacterial Type Strains, Phase II (KMG-II): from individual species to whole genera.</title>
        <authorList>
            <person name="Goeker M."/>
        </authorList>
    </citation>
    <scope>NUCLEOTIDE SEQUENCE [LARGE SCALE GENOMIC DNA]</scope>
    <source>
        <strain evidence="4 5">DSM 15388</strain>
    </source>
</reference>
<evidence type="ECO:0000313" key="4">
    <source>
        <dbReference type="EMBL" id="TCS35912.1"/>
    </source>
</evidence>
<dbReference type="GO" id="GO:0015074">
    <property type="term" value="P:DNA integration"/>
    <property type="evidence" value="ECO:0007669"/>
    <property type="project" value="UniProtKB-KW"/>
</dbReference>